<evidence type="ECO:0000259" key="7">
    <source>
        <dbReference type="SMART" id="SM01156"/>
    </source>
</evidence>
<dbReference type="InterPro" id="IPR016024">
    <property type="entry name" value="ARM-type_fold"/>
</dbReference>
<keyword evidence="2" id="KW-0597">Phosphoprotein</keyword>
<keyword evidence="9" id="KW-1185">Reference proteome</keyword>
<dbReference type="Pfam" id="PF08216">
    <property type="entry name" value="CTNNBL"/>
    <property type="match status" value="1"/>
</dbReference>
<evidence type="ECO:0000313" key="9">
    <source>
        <dbReference type="Proteomes" id="UP000265515"/>
    </source>
</evidence>
<feature type="compositionally biased region" description="Gly residues" evidence="6">
    <location>
        <begin position="479"/>
        <end position="489"/>
    </location>
</feature>
<feature type="compositionally biased region" description="Gly residues" evidence="6">
    <location>
        <begin position="36"/>
        <end position="57"/>
    </location>
</feature>
<evidence type="ECO:0000256" key="6">
    <source>
        <dbReference type="SAM" id="MobiDB-lite"/>
    </source>
</evidence>
<reference evidence="8 9" key="1">
    <citation type="journal article" date="2018" name="Cell">
        <title>The Chara Genome: Secondary Complexity and Implications for Plant Terrestrialization.</title>
        <authorList>
            <person name="Nishiyama T."/>
            <person name="Sakayama H."/>
            <person name="Vries J.D."/>
            <person name="Buschmann H."/>
            <person name="Saint-Marcoux D."/>
            <person name="Ullrich K.K."/>
            <person name="Haas F.B."/>
            <person name="Vanderstraeten L."/>
            <person name="Becker D."/>
            <person name="Lang D."/>
            <person name="Vosolsobe S."/>
            <person name="Rombauts S."/>
            <person name="Wilhelmsson P.K.I."/>
            <person name="Janitza P."/>
            <person name="Kern R."/>
            <person name="Heyl A."/>
            <person name="Rumpler F."/>
            <person name="Villalobos L.I.A.C."/>
            <person name="Clay J.M."/>
            <person name="Skokan R."/>
            <person name="Toyoda A."/>
            <person name="Suzuki Y."/>
            <person name="Kagoshima H."/>
            <person name="Schijlen E."/>
            <person name="Tajeshwar N."/>
            <person name="Catarino B."/>
            <person name="Hetherington A.J."/>
            <person name="Saltykova A."/>
            <person name="Bonnot C."/>
            <person name="Breuninger H."/>
            <person name="Symeonidi A."/>
            <person name="Radhakrishnan G.V."/>
            <person name="Van Nieuwerburgh F."/>
            <person name="Deforce D."/>
            <person name="Chang C."/>
            <person name="Karol K.G."/>
            <person name="Hedrich R."/>
            <person name="Ulvskov P."/>
            <person name="Glockner G."/>
            <person name="Delwiche C.F."/>
            <person name="Petrasek J."/>
            <person name="Van de Peer Y."/>
            <person name="Friml J."/>
            <person name="Beilby M."/>
            <person name="Dolan L."/>
            <person name="Kohara Y."/>
            <person name="Sugano S."/>
            <person name="Fujiyama A."/>
            <person name="Delaux P.-M."/>
            <person name="Quint M."/>
            <person name="TheiBen G."/>
            <person name="Hagemann M."/>
            <person name="Harholt J."/>
            <person name="Dunand C."/>
            <person name="Zachgo S."/>
            <person name="Langdale J."/>
            <person name="Maumus F."/>
            <person name="Straeten D.V.D."/>
            <person name="Gould S.B."/>
            <person name="Rensing S.A."/>
        </authorList>
    </citation>
    <scope>NUCLEOTIDE SEQUENCE [LARGE SCALE GENOMIC DNA]</scope>
    <source>
        <strain evidence="8 9">S276</strain>
    </source>
</reference>
<evidence type="ECO:0000256" key="2">
    <source>
        <dbReference type="ARBA" id="ARBA00022553"/>
    </source>
</evidence>
<dbReference type="Gene3D" id="1.25.10.10">
    <property type="entry name" value="Leucine-rich Repeat Variant"/>
    <property type="match status" value="1"/>
</dbReference>
<evidence type="ECO:0000256" key="3">
    <source>
        <dbReference type="ARBA" id="ARBA00022737"/>
    </source>
</evidence>
<protein>
    <recommendedName>
        <fullName evidence="7">Beta-catenin-like protein 1 N-terminal domain-containing protein</fullName>
    </recommendedName>
</protein>
<evidence type="ECO:0000256" key="1">
    <source>
        <dbReference type="ARBA" id="ARBA00004123"/>
    </source>
</evidence>
<dbReference type="OrthoDB" id="1898821at2759"/>
<dbReference type="PANTHER" id="PTHR14978">
    <property type="entry name" value="BETA-CATENIN-LIKE PROTEIN 1 NUCLEAR ASSOCIATED PROTEIN"/>
    <property type="match status" value="1"/>
</dbReference>
<dbReference type="InterPro" id="IPR013180">
    <property type="entry name" value="CTNNBL1_N"/>
</dbReference>
<evidence type="ECO:0000313" key="8">
    <source>
        <dbReference type="EMBL" id="GBG66651.1"/>
    </source>
</evidence>
<feature type="region of interest" description="Disordered" evidence="6">
    <location>
        <begin position="32"/>
        <end position="57"/>
    </location>
</feature>
<dbReference type="SMART" id="SM01156">
    <property type="entry name" value="DUF1716"/>
    <property type="match status" value="1"/>
</dbReference>
<dbReference type="InterPro" id="IPR039678">
    <property type="entry name" value="CTNNBL1"/>
</dbReference>
<organism evidence="8 9">
    <name type="scientific">Chara braunii</name>
    <name type="common">Braun's stonewort</name>
    <dbReference type="NCBI Taxonomy" id="69332"/>
    <lineage>
        <taxon>Eukaryota</taxon>
        <taxon>Viridiplantae</taxon>
        <taxon>Streptophyta</taxon>
        <taxon>Charophyceae</taxon>
        <taxon>Charales</taxon>
        <taxon>Characeae</taxon>
        <taxon>Chara</taxon>
    </lineage>
</organism>
<gene>
    <name evidence="8" type="ORF">CBR_g66787</name>
</gene>
<keyword evidence="3" id="KW-0677">Repeat</keyword>
<dbReference type="SUPFAM" id="SSF48371">
    <property type="entry name" value="ARM repeat"/>
    <property type="match status" value="1"/>
</dbReference>
<comment type="subcellular location">
    <subcellularLocation>
        <location evidence="1">Nucleus</location>
    </subcellularLocation>
</comment>
<feature type="domain" description="Beta-catenin-like protein 1 N-terminal" evidence="7">
    <location>
        <begin position="62"/>
        <end position="175"/>
    </location>
</feature>
<evidence type="ECO:0000256" key="4">
    <source>
        <dbReference type="ARBA" id="ARBA00023054"/>
    </source>
</evidence>
<proteinExistence type="predicted"/>
<dbReference type="InterPro" id="IPR011989">
    <property type="entry name" value="ARM-like"/>
</dbReference>
<sequence>MAASSVMTVPLKRKREEMEVVAMATNGGRRARAGEQGIGVGGEGRGGGGGGGGEGALEAGGGGDVDLALLEALAKGEEGVDAGGQAVDVIDVKALKRLVLSFEKKLKENLEARMKYVDAPEKFLDSEVDLDQEVKKLHALAAVPELYPELVRLNSVSSILGLLSHENTDLAIDVVNLLHDLTDSDALEDNEEPALVLVNALVDNNALELLVQNLSRLDERDPDEAAAVFNTLGIVENLVEVNPQVTESVCERTKLLRWLLNRVKVRDFDSNRLYASEILAILLQNSSVNQRRVGNINGVDTLLQAVFQYKGRDPRSTEEQEMVENLFDALCSVVLPQENKERFVKAEGVQLMILIMKNRKFAYFSAIKALDFALTRCTSACEVFVDVLGLKTLFAAFMGKVPSKYKKRKGENIENETDERVISLICSLLLGVSRGSRRDRLLTKFVEKEYEKIDRLMELYVRFTGKVEAEEKRQQRSAEGGGRRGGGGGGEEEWELDSEERYLTKLDAGLYTLELLALILANIWAVDHRGMRERIMMLLHQYGMNREHIKKVLQEYVDNIGDADGEEERDKRKVRVLKLINHM</sequence>
<comment type="caution">
    <text evidence="8">The sequence shown here is derived from an EMBL/GenBank/DDBJ whole genome shotgun (WGS) entry which is preliminary data.</text>
</comment>
<feature type="region of interest" description="Disordered" evidence="6">
    <location>
        <begin position="472"/>
        <end position="493"/>
    </location>
</feature>
<dbReference type="Proteomes" id="UP000265515">
    <property type="component" value="Unassembled WGS sequence"/>
</dbReference>
<dbReference type="FunFam" id="1.25.10.10:FF:000245">
    <property type="entry name" value="Beta-catenin-like protein 1 isoform A"/>
    <property type="match status" value="1"/>
</dbReference>
<dbReference type="GO" id="GO:0005681">
    <property type="term" value="C:spliceosomal complex"/>
    <property type="evidence" value="ECO:0007669"/>
    <property type="project" value="TreeGrafter"/>
</dbReference>
<evidence type="ECO:0000256" key="5">
    <source>
        <dbReference type="ARBA" id="ARBA00023242"/>
    </source>
</evidence>
<keyword evidence="4" id="KW-0175">Coiled coil</keyword>
<dbReference type="EMBL" id="BFEA01000077">
    <property type="protein sequence ID" value="GBG66651.1"/>
    <property type="molecule type" value="Genomic_DNA"/>
</dbReference>
<keyword evidence="5" id="KW-0539">Nucleus</keyword>
<dbReference type="PANTHER" id="PTHR14978:SF0">
    <property type="entry name" value="BETA-CATENIN-LIKE PROTEIN 1"/>
    <property type="match status" value="1"/>
</dbReference>
<name>A0A388K9F0_CHABU</name>
<dbReference type="STRING" id="69332.A0A388K9F0"/>
<dbReference type="OMA" id="TDWREQE"/>
<dbReference type="Gramene" id="GBG66651">
    <property type="protein sequence ID" value="GBG66651"/>
    <property type="gene ID" value="CBR_g66787"/>
</dbReference>
<dbReference type="AlphaFoldDB" id="A0A388K9F0"/>
<accession>A0A388K9F0</accession>